<organism evidence="4 5">
    <name type="scientific">Blattamonas nauphoetae</name>
    <dbReference type="NCBI Taxonomy" id="2049346"/>
    <lineage>
        <taxon>Eukaryota</taxon>
        <taxon>Metamonada</taxon>
        <taxon>Preaxostyla</taxon>
        <taxon>Oxymonadida</taxon>
        <taxon>Blattamonas</taxon>
    </lineage>
</organism>
<feature type="region of interest" description="Disordered" evidence="1">
    <location>
        <begin position="794"/>
        <end position="819"/>
    </location>
</feature>
<gene>
    <name evidence="4" type="ORF">BLNAU_3013</name>
</gene>
<sequence>MTITLSTFDVKIDLTRSLVVCSAGTLIITQSAFTSTGSDVSINCPLVASSPLSPVSSLFSNSATESLKVEMDTVAFSNLKVDGNVDGVVHFEGADNLHLKKVSFVSVLCGSEEAVRIVVVGWDVGGVIEYDAESGFPKRGTGFDELYKSLDLSAPLSSVYRTATLLLYFHRTTAETISVSSEGRDGIWCGDSTFHCLSLNEADVHLQPAYPSRIVVGMGAVLNSELDLTQDLTEIKAMGGEKSRVDVLRDGSLVNQADTLTHSLTLDTLVFSLSAGRTTSLLVSRGGKLTLTSCSFTSSDSSALTSKLVEVSGGTVELNKVDLSSISFSSALLSFSSFVSVGLQNVSHRSCSSHSLMSFEGGSSTESAIEMRDCVFKGEPTPAPSSNEDDSLCEWESGLIAIENCSFEGFYTTFSQLPLGALGVIDSHVSLKTSQFELNGPRVSSFPSLSWNIACTGSSVIELDSSSSDQITSHWISASDLCVVKRSDESQISEPFFIPTLSLDACSSTYSSKTKDYSVVISGMSLIPCGLSLIVFEVNNITEGKSLPFVLPSSFASHHNDTSIYLELPASSFKGLDAKFAWNASLRFGKDGRTSSFRMKRTDKEIRAEAMGKTLPWLIPLIVSISVLLLVAVVLIILCCRRKGKTTQNMSEMKEQDAIQIEEEKIDVEQETRQGVHVNDAKDPLSTHPKEDTKKPDNIPSSSFDHFENLVEALHCGQRLEMRVVREQDTLYNILHVFPEKKNTIVKSVISRQLALGLMKVAETSMNATVLTHLSSHWVMFDSTGSVCLKTRESTPVNVPSIPPPNPNALPNEDQKGGNPQHVNLALEGQRWRAPEVAKAENETMTGNEQAVVDGRKAAVFSLGLVLWEIETGCVPFAEQDATNAQRQLGTGVLPKMDGIGSEMKDLICECLRLNPSERPSLSDVSECLISIATSNPTDEEEPHSDK</sequence>
<comment type="caution">
    <text evidence="4">The sequence shown here is derived from an EMBL/GenBank/DDBJ whole genome shotgun (WGS) entry which is preliminary data.</text>
</comment>
<dbReference type="InterPro" id="IPR000719">
    <property type="entry name" value="Prot_kinase_dom"/>
</dbReference>
<name>A0ABQ9YE00_9EUKA</name>
<evidence type="ECO:0000313" key="4">
    <source>
        <dbReference type="EMBL" id="KAK2961957.1"/>
    </source>
</evidence>
<accession>A0ABQ9YE00</accession>
<dbReference type="Proteomes" id="UP001281761">
    <property type="component" value="Unassembled WGS sequence"/>
</dbReference>
<dbReference type="PROSITE" id="PS50011">
    <property type="entry name" value="PROTEIN_KINASE_DOM"/>
    <property type="match status" value="1"/>
</dbReference>
<dbReference type="InterPro" id="IPR011009">
    <property type="entry name" value="Kinase-like_dom_sf"/>
</dbReference>
<keyword evidence="2" id="KW-0472">Membrane</keyword>
<evidence type="ECO:0000259" key="3">
    <source>
        <dbReference type="PROSITE" id="PS50011"/>
    </source>
</evidence>
<feature type="domain" description="Protein kinase" evidence="3">
    <location>
        <begin position="521"/>
        <end position="932"/>
    </location>
</feature>
<keyword evidence="2" id="KW-0812">Transmembrane</keyword>
<dbReference type="EMBL" id="JARBJD010000013">
    <property type="protein sequence ID" value="KAK2961957.1"/>
    <property type="molecule type" value="Genomic_DNA"/>
</dbReference>
<evidence type="ECO:0000256" key="2">
    <source>
        <dbReference type="SAM" id="Phobius"/>
    </source>
</evidence>
<dbReference type="InterPro" id="IPR051681">
    <property type="entry name" value="Ser/Thr_Kinases-Pseudokinases"/>
</dbReference>
<dbReference type="Gene3D" id="1.10.510.10">
    <property type="entry name" value="Transferase(Phosphotransferase) domain 1"/>
    <property type="match status" value="1"/>
</dbReference>
<dbReference type="SUPFAM" id="SSF56112">
    <property type="entry name" value="Protein kinase-like (PK-like)"/>
    <property type="match status" value="1"/>
</dbReference>
<reference evidence="4 5" key="1">
    <citation type="journal article" date="2022" name="bioRxiv">
        <title>Genomics of Preaxostyla Flagellates Illuminates Evolutionary Transitions and the Path Towards Mitochondrial Loss.</title>
        <authorList>
            <person name="Novak L.V.F."/>
            <person name="Treitli S.C."/>
            <person name="Pyrih J."/>
            <person name="Halakuc P."/>
            <person name="Pipaliya S.V."/>
            <person name="Vacek V."/>
            <person name="Brzon O."/>
            <person name="Soukal P."/>
            <person name="Eme L."/>
            <person name="Dacks J.B."/>
            <person name="Karnkowska A."/>
            <person name="Elias M."/>
            <person name="Hampl V."/>
        </authorList>
    </citation>
    <scope>NUCLEOTIDE SEQUENCE [LARGE SCALE GENOMIC DNA]</scope>
    <source>
        <strain evidence="4">NAU3</strain>
        <tissue evidence="4">Gut</tissue>
    </source>
</reference>
<protein>
    <recommendedName>
        <fullName evidence="3">Protein kinase domain-containing protein</fullName>
    </recommendedName>
</protein>
<feature type="transmembrane region" description="Helical" evidence="2">
    <location>
        <begin position="617"/>
        <end position="640"/>
    </location>
</feature>
<proteinExistence type="predicted"/>
<evidence type="ECO:0000313" key="5">
    <source>
        <dbReference type="Proteomes" id="UP001281761"/>
    </source>
</evidence>
<feature type="region of interest" description="Disordered" evidence="1">
    <location>
        <begin position="670"/>
        <end position="699"/>
    </location>
</feature>
<dbReference type="PANTHER" id="PTHR44329">
    <property type="entry name" value="SERINE/THREONINE-PROTEIN KINASE TNNI3K-RELATED"/>
    <property type="match status" value="1"/>
</dbReference>
<keyword evidence="5" id="KW-1185">Reference proteome</keyword>
<evidence type="ECO:0000256" key="1">
    <source>
        <dbReference type="SAM" id="MobiDB-lite"/>
    </source>
</evidence>
<dbReference type="Pfam" id="PF00069">
    <property type="entry name" value="Pkinase"/>
    <property type="match status" value="1"/>
</dbReference>
<keyword evidence="2" id="KW-1133">Transmembrane helix</keyword>
<feature type="compositionally biased region" description="Basic and acidic residues" evidence="1">
    <location>
        <begin position="670"/>
        <end position="697"/>
    </location>
</feature>